<protein>
    <submittedName>
        <fullName evidence="2">Uncharacterized protein</fullName>
    </submittedName>
</protein>
<gene>
    <name evidence="2" type="ORF">GPM918_LOCUS29108</name>
    <name evidence="3" type="ORF">SRO942_LOCUS29664</name>
</gene>
<sequence length="404" mass="47355">MKVLLDPKNYFLGQLKQLLQQCLGRLQLSEVQPPEYRSKLYFVETMTFKLENNVVESLNSAHNALLCHPYDDTMESLILFVDHSNFHSTLQRSLLNDIKQRPLSLVDITPPTKLMNLNFLKRTERLIMLKKYERSILRRMAESDPVQAAYSYIDLILAVSGSYSLFATNLIICLYFFKTMNNPKATTGELYAYRSIVYEISFETFLVTRHHVSLYIQMYLYKLLYTVIVRSSELFAKRITTLSVQKRRTGSEPLMNGDHERLLDELLKNIVHLSKVTPFTHAPPTALVHDTIYLQCAGNEFLSKYLKLMSPRSTMYRYYFFEAIWKGWIDDENFNQERKNCMGDFLDDHGWYTEDVEDLLCWSLVPRTDDGWFLNTKHQLQLQKPAYSQVIDVTLNNDTGEIEF</sequence>
<dbReference type="Proteomes" id="UP000681722">
    <property type="component" value="Unassembled WGS sequence"/>
</dbReference>
<comment type="caution">
    <text evidence="2">The sequence shown here is derived from an EMBL/GenBank/DDBJ whole genome shotgun (WGS) entry which is preliminary data.</text>
</comment>
<organism evidence="2 4">
    <name type="scientific">Didymodactylos carnosus</name>
    <dbReference type="NCBI Taxonomy" id="1234261"/>
    <lineage>
        <taxon>Eukaryota</taxon>
        <taxon>Metazoa</taxon>
        <taxon>Spiralia</taxon>
        <taxon>Gnathifera</taxon>
        <taxon>Rotifera</taxon>
        <taxon>Eurotatoria</taxon>
        <taxon>Bdelloidea</taxon>
        <taxon>Philodinida</taxon>
        <taxon>Philodinidae</taxon>
        <taxon>Didymodactylos</taxon>
    </lineage>
</organism>
<name>A0A815EQ90_9BILA</name>
<evidence type="ECO:0000313" key="4">
    <source>
        <dbReference type="Proteomes" id="UP000663829"/>
    </source>
</evidence>
<dbReference type="EMBL" id="CAJOBC010043759">
    <property type="protein sequence ID" value="CAF4152948.1"/>
    <property type="molecule type" value="Genomic_DNA"/>
</dbReference>
<evidence type="ECO:0000256" key="1">
    <source>
        <dbReference type="SAM" id="Phobius"/>
    </source>
</evidence>
<accession>A0A815EQ90</accession>
<keyword evidence="1" id="KW-1133">Transmembrane helix</keyword>
<proteinExistence type="predicted"/>
<dbReference type="Proteomes" id="UP000663829">
    <property type="component" value="Unassembled WGS sequence"/>
</dbReference>
<keyword evidence="1" id="KW-0812">Transmembrane</keyword>
<evidence type="ECO:0000313" key="2">
    <source>
        <dbReference type="EMBL" id="CAF1313402.1"/>
    </source>
</evidence>
<evidence type="ECO:0000313" key="3">
    <source>
        <dbReference type="EMBL" id="CAF4152948.1"/>
    </source>
</evidence>
<dbReference type="EMBL" id="CAJNOQ010013050">
    <property type="protein sequence ID" value="CAF1313402.1"/>
    <property type="molecule type" value="Genomic_DNA"/>
</dbReference>
<reference evidence="2" key="1">
    <citation type="submission" date="2021-02" db="EMBL/GenBank/DDBJ databases">
        <authorList>
            <person name="Nowell W R."/>
        </authorList>
    </citation>
    <scope>NUCLEOTIDE SEQUENCE</scope>
</reference>
<dbReference type="AlphaFoldDB" id="A0A815EQ90"/>
<feature type="transmembrane region" description="Helical" evidence="1">
    <location>
        <begin position="155"/>
        <end position="177"/>
    </location>
</feature>
<keyword evidence="4" id="KW-1185">Reference proteome</keyword>
<dbReference type="OrthoDB" id="1507364at2759"/>
<keyword evidence="1" id="KW-0472">Membrane</keyword>